<dbReference type="GeneID" id="120539294"/>
<keyword evidence="5" id="KW-0378">Hydrolase</keyword>
<evidence type="ECO:0000256" key="6">
    <source>
        <dbReference type="ARBA" id="ARBA00022842"/>
    </source>
</evidence>
<evidence type="ECO:0000259" key="8">
    <source>
        <dbReference type="PROSITE" id="PS51462"/>
    </source>
</evidence>
<dbReference type="CDD" id="cd04671">
    <property type="entry name" value="NUDIX_8DGDPP_Nudt18"/>
    <property type="match status" value="1"/>
</dbReference>
<feature type="non-terminal residue" evidence="9">
    <location>
        <position position="321"/>
    </location>
</feature>
<keyword evidence="4" id="KW-0479">Metal-binding</keyword>
<comment type="cofactor">
    <cofactor evidence="1">
        <name>Mn(2+)</name>
        <dbReference type="ChEBI" id="CHEBI:29035"/>
    </cofactor>
</comment>
<keyword evidence="10" id="KW-1185">Reference proteome</keyword>
<dbReference type="AlphaFoldDB" id="A0A8X7XKU6"/>
<dbReference type="EMBL" id="JAATIS010000220">
    <property type="protein sequence ID" value="KAG2469105.1"/>
    <property type="molecule type" value="Genomic_DNA"/>
</dbReference>
<keyword evidence="7" id="KW-0464">Manganese</keyword>
<evidence type="ECO:0000256" key="3">
    <source>
        <dbReference type="ARBA" id="ARBA00005582"/>
    </source>
</evidence>
<evidence type="ECO:0000313" key="10">
    <source>
        <dbReference type="Proteomes" id="UP000886611"/>
    </source>
</evidence>
<evidence type="ECO:0000256" key="1">
    <source>
        <dbReference type="ARBA" id="ARBA00001936"/>
    </source>
</evidence>
<dbReference type="PANTHER" id="PTHR22769">
    <property type="entry name" value="MUTT/NUDIX HYDROLASE"/>
    <property type="match status" value="1"/>
</dbReference>
<evidence type="ECO:0000256" key="2">
    <source>
        <dbReference type="ARBA" id="ARBA00001946"/>
    </source>
</evidence>
<evidence type="ECO:0000256" key="4">
    <source>
        <dbReference type="ARBA" id="ARBA00022723"/>
    </source>
</evidence>
<dbReference type="PROSITE" id="PS00893">
    <property type="entry name" value="NUDIX_BOX"/>
    <property type="match status" value="1"/>
</dbReference>
<dbReference type="Pfam" id="PF00293">
    <property type="entry name" value="NUDIX"/>
    <property type="match status" value="1"/>
</dbReference>
<dbReference type="SUPFAM" id="SSF55811">
    <property type="entry name" value="Nudix"/>
    <property type="match status" value="1"/>
</dbReference>
<organism evidence="9 10">
    <name type="scientific">Polypterus senegalus</name>
    <name type="common">Senegal bichir</name>
    <dbReference type="NCBI Taxonomy" id="55291"/>
    <lineage>
        <taxon>Eukaryota</taxon>
        <taxon>Metazoa</taxon>
        <taxon>Chordata</taxon>
        <taxon>Craniata</taxon>
        <taxon>Vertebrata</taxon>
        <taxon>Euteleostomi</taxon>
        <taxon>Actinopterygii</taxon>
        <taxon>Polypteriformes</taxon>
        <taxon>Polypteridae</taxon>
        <taxon>Polypterus</taxon>
    </lineage>
</organism>
<comment type="similarity">
    <text evidence="3">Belongs to the Nudix hydrolase family.</text>
</comment>
<reference evidence="9 10" key="1">
    <citation type="journal article" date="2021" name="Cell">
        <title>Tracing the genetic footprints of vertebrate landing in non-teleost ray-finned fishes.</title>
        <authorList>
            <person name="Bi X."/>
            <person name="Wang K."/>
            <person name="Yang L."/>
            <person name="Pan H."/>
            <person name="Jiang H."/>
            <person name="Wei Q."/>
            <person name="Fang M."/>
            <person name="Yu H."/>
            <person name="Zhu C."/>
            <person name="Cai Y."/>
            <person name="He Y."/>
            <person name="Gan X."/>
            <person name="Zeng H."/>
            <person name="Yu D."/>
            <person name="Zhu Y."/>
            <person name="Jiang H."/>
            <person name="Qiu Q."/>
            <person name="Yang H."/>
            <person name="Zhang Y.E."/>
            <person name="Wang W."/>
            <person name="Zhu M."/>
            <person name="He S."/>
            <person name="Zhang G."/>
        </authorList>
    </citation>
    <scope>NUCLEOTIDE SEQUENCE [LARGE SCALE GENOMIC DNA]</scope>
    <source>
        <strain evidence="9">Bchr_013</strain>
    </source>
</reference>
<dbReference type="OrthoDB" id="10005910at2759"/>
<sequence>MAAQSTEDQAERILEGSGLQVSTFDSASGDVQPVAIRKTVCYIVSAVILSPKNEVLMVQEAKDDCYQEWYLPAGRMELNESIVEGMRREVKEETGFECSPITLLMVEEHGPRWIRFTFLAEITGGSMKTLENSDSESLQAQWWDRISPLSLRAKDILPLIDSGVKYKEKPWFPPTLPTELPCCAVCQRLMVTFLDSDSNLWLLLGTSDGPHLPITVSNDRCHSIMAATFRLLKECLKLPEVKIKTLGVLGLQHHGKHPGDTDGICFNMLVSVEHTDREVNSSTPPVLLSDKYQWWKVDRQCLKDKLLERCGSNAAVPIYSI</sequence>
<feature type="non-terminal residue" evidence="9">
    <location>
        <position position="1"/>
    </location>
</feature>
<dbReference type="Proteomes" id="UP000886611">
    <property type="component" value="Unassembled WGS sequence"/>
</dbReference>
<protein>
    <submittedName>
        <fullName evidence="9">NUD18 phosphatase</fullName>
    </submittedName>
</protein>
<dbReference type="Gene3D" id="3.90.79.10">
    <property type="entry name" value="Nucleoside Triphosphate Pyrophosphohydrolase"/>
    <property type="match status" value="1"/>
</dbReference>
<comment type="caution">
    <text evidence="9">The sequence shown here is derived from an EMBL/GenBank/DDBJ whole genome shotgun (WGS) entry which is preliminary data.</text>
</comment>
<evidence type="ECO:0000256" key="7">
    <source>
        <dbReference type="ARBA" id="ARBA00023211"/>
    </source>
</evidence>
<dbReference type="InterPro" id="IPR042970">
    <property type="entry name" value="NUDT18_NUDIX"/>
</dbReference>
<dbReference type="PANTHER" id="PTHR22769:SF56">
    <property type="entry name" value="8-OXO-DGDP PHOSPHATASE NUDT18"/>
    <property type="match status" value="1"/>
</dbReference>
<name>A0A8X7XKU6_POLSE</name>
<dbReference type="GO" id="GO:0044716">
    <property type="term" value="F:8-oxo-GDP phosphatase activity"/>
    <property type="evidence" value="ECO:0007669"/>
    <property type="project" value="TreeGrafter"/>
</dbReference>
<feature type="domain" description="Nudix hydrolase" evidence="8">
    <location>
        <begin position="39"/>
        <end position="166"/>
    </location>
</feature>
<accession>A0A8X7XKU6</accession>
<gene>
    <name evidence="9" type="primary">Nudt18</name>
    <name evidence="9" type="ORF">GTO96_0004566</name>
</gene>
<comment type="cofactor">
    <cofactor evidence="2">
        <name>Mg(2+)</name>
        <dbReference type="ChEBI" id="CHEBI:18420"/>
    </cofactor>
</comment>
<evidence type="ECO:0000256" key="5">
    <source>
        <dbReference type="ARBA" id="ARBA00022801"/>
    </source>
</evidence>
<dbReference type="InterPro" id="IPR020084">
    <property type="entry name" value="NUDIX_hydrolase_CS"/>
</dbReference>
<evidence type="ECO:0000313" key="9">
    <source>
        <dbReference type="EMBL" id="KAG2469105.1"/>
    </source>
</evidence>
<dbReference type="InterPro" id="IPR000086">
    <property type="entry name" value="NUDIX_hydrolase_dom"/>
</dbReference>
<dbReference type="RefSeq" id="XP_039625156.1">
    <property type="nucleotide sequence ID" value="XM_039769222.1"/>
</dbReference>
<dbReference type="GO" id="GO:0044715">
    <property type="term" value="F:8-oxo-dGDP phosphatase activity"/>
    <property type="evidence" value="ECO:0007669"/>
    <property type="project" value="TreeGrafter"/>
</dbReference>
<dbReference type="GO" id="GO:0046872">
    <property type="term" value="F:metal ion binding"/>
    <property type="evidence" value="ECO:0007669"/>
    <property type="project" value="UniProtKB-KW"/>
</dbReference>
<keyword evidence="6" id="KW-0460">Magnesium</keyword>
<proteinExistence type="inferred from homology"/>
<dbReference type="PROSITE" id="PS51462">
    <property type="entry name" value="NUDIX"/>
    <property type="match status" value="1"/>
</dbReference>
<dbReference type="InterPro" id="IPR015797">
    <property type="entry name" value="NUDIX_hydrolase-like_dom_sf"/>
</dbReference>